<organism evidence="2 3">
    <name type="scientific">Chryseosolibacter histidini</name>
    <dbReference type="NCBI Taxonomy" id="2782349"/>
    <lineage>
        <taxon>Bacteria</taxon>
        <taxon>Pseudomonadati</taxon>
        <taxon>Bacteroidota</taxon>
        <taxon>Cytophagia</taxon>
        <taxon>Cytophagales</taxon>
        <taxon>Chryseotaleaceae</taxon>
        <taxon>Chryseosolibacter</taxon>
    </lineage>
</organism>
<dbReference type="Pfam" id="PF13443">
    <property type="entry name" value="HTH_26"/>
    <property type="match status" value="1"/>
</dbReference>
<comment type="caution">
    <text evidence="2">The sequence shown here is derived from an EMBL/GenBank/DDBJ whole genome shotgun (WGS) entry which is preliminary data.</text>
</comment>
<dbReference type="EMBL" id="JAHESF010000003">
    <property type="protein sequence ID" value="MBT1696070.1"/>
    <property type="molecule type" value="Genomic_DNA"/>
</dbReference>
<evidence type="ECO:0000313" key="2">
    <source>
        <dbReference type="EMBL" id="MBT1696070.1"/>
    </source>
</evidence>
<accession>A0AAP2GMR1</accession>
<dbReference type="RefSeq" id="WP_254161020.1">
    <property type="nucleotide sequence ID" value="NZ_JAHESF010000003.1"/>
</dbReference>
<dbReference type="SMART" id="SM00530">
    <property type="entry name" value="HTH_XRE"/>
    <property type="match status" value="1"/>
</dbReference>
<dbReference type="PROSITE" id="PS50943">
    <property type="entry name" value="HTH_CROC1"/>
    <property type="match status" value="1"/>
</dbReference>
<dbReference type="AlphaFoldDB" id="A0AAP2GMR1"/>
<dbReference type="CDD" id="cd00093">
    <property type="entry name" value="HTH_XRE"/>
    <property type="match status" value="1"/>
</dbReference>
<name>A0AAP2GMR1_9BACT</name>
<sequence length="124" mass="14263">MGAKEQIKEVIISRLDLYIINRVKELREKKNISQDNLSVRMGFSEKFVGSVENPTLGAKYNIRHLNLLAKSLDCTLWDLLPKEPFDDDLVKVKIKRSKGINKDGSKSKRTQIEIVDIQPLKRNV</sequence>
<dbReference type="GO" id="GO:0003677">
    <property type="term" value="F:DNA binding"/>
    <property type="evidence" value="ECO:0007669"/>
    <property type="project" value="InterPro"/>
</dbReference>
<gene>
    <name evidence="2" type="ORF">KK083_04225</name>
</gene>
<evidence type="ECO:0000313" key="3">
    <source>
        <dbReference type="Proteomes" id="UP001319200"/>
    </source>
</evidence>
<keyword evidence="3" id="KW-1185">Reference proteome</keyword>
<dbReference type="Gene3D" id="1.10.260.40">
    <property type="entry name" value="lambda repressor-like DNA-binding domains"/>
    <property type="match status" value="1"/>
</dbReference>
<dbReference type="InterPro" id="IPR001387">
    <property type="entry name" value="Cro/C1-type_HTH"/>
</dbReference>
<dbReference type="Proteomes" id="UP001319200">
    <property type="component" value="Unassembled WGS sequence"/>
</dbReference>
<reference evidence="2 3" key="1">
    <citation type="submission" date="2021-05" db="EMBL/GenBank/DDBJ databases">
        <title>A Polyphasic approach of four new species of the genus Ohtaekwangia: Ohtaekwangia histidinii sp. nov., Ohtaekwangia cretensis sp. nov., Ohtaekwangia indiensis sp. nov., Ohtaekwangia reichenbachii sp. nov. from diverse environment.</title>
        <authorList>
            <person name="Octaviana S."/>
        </authorList>
    </citation>
    <scope>NUCLEOTIDE SEQUENCE [LARGE SCALE GENOMIC DNA]</scope>
    <source>
        <strain evidence="2 3">PWU4</strain>
    </source>
</reference>
<evidence type="ECO:0000259" key="1">
    <source>
        <dbReference type="PROSITE" id="PS50943"/>
    </source>
</evidence>
<proteinExistence type="predicted"/>
<protein>
    <submittedName>
        <fullName evidence="2">Helix-turn-helix transcriptional regulator</fullName>
    </submittedName>
</protein>
<feature type="domain" description="HTH cro/C1-type" evidence="1">
    <location>
        <begin position="23"/>
        <end position="79"/>
    </location>
</feature>
<dbReference type="InterPro" id="IPR010982">
    <property type="entry name" value="Lambda_DNA-bd_dom_sf"/>
</dbReference>
<dbReference type="SUPFAM" id="SSF47413">
    <property type="entry name" value="lambda repressor-like DNA-binding domains"/>
    <property type="match status" value="1"/>
</dbReference>